<feature type="non-terminal residue" evidence="1">
    <location>
        <position position="50"/>
    </location>
</feature>
<dbReference type="AlphaFoldDB" id="A0A6V7HFB4"/>
<gene>
    <name evidence="1" type="ORF">MHI_LOCUS835915</name>
</gene>
<name>A0A6V7HFB4_9HYME</name>
<comment type="caution">
    <text evidence="1">The sequence shown here is derived from an EMBL/GenBank/DDBJ whole genome shotgun (WGS) entry which is preliminary data.</text>
</comment>
<accession>A0A6V7HFB4</accession>
<organism evidence="1 2">
    <name type="scientific">Heterotrigona itama</name>
    <dbReference type="NCBI Taxonomy" id="395501"/>
    <lineage>
        <taxon>Eukaryota</taxon>
        <taxon>Metazoa</taxon>
        <taxon>Ecdysozoa</taxon>
        <taxon>Arthropoda</taxon>
        <taxon>Hexapoda</taxon>
        <taxon>Insecta</taxon>
        <taxon>Pterygota</taxon>
        <taxon>Neoptera</taxon>
        <taxon>Endopterygota</taxon>
        <taxon>Hymenoptera</taxon>
        <taxon>Apocrita</taxon>
        <taxon>Aculeata</taxon>
        <taxon>Apoidea</taxon>
        <taxon>Anthophila</taxon>
        <taxon>Apidae</taxon>
        <taxon>Heterotrigona</taxon>
    </lineage>
</organism>
<keyword evidence="2" id="KW-1185">Reference proteome</keyword>
<sequence length="50" mass="5660">LEPRQACYSFSSKQQTVFARTRSTANSGSVFNVHAKCFVSNTQIEASYRR</sequence>
<evidence type="ECO:0000313" key="1">
    <source>
        <dbReference type="EMBL" id="CAD1478978.1"/>
    </source>
</evidence>
<evidence type="ECO:0000313" key="2">
    <source>
        <dbReference type="Proteomes" id="UP000752696"/>
    </source>
</evidence>
<protein>
    <submittedName>
        <fullName evidence="1">Uncharacterized protein</fullName>
    </submittedName>
</protein>
<dbReference type="EMBL" id="CAJDYZ010011150">
    <property type="protein sequence ID" value="CAD1478978.1"/>
    <property type="molecule type" value="Genomic_DNA"/>
</dbReference>
<reference evidence="1" key="1">
    <citation type="submission" date="2020-07" db="EMBL/GenBank/DDBJ databases">
        <authorList>
            <person name="Nazaruddin N."/>
        </authorList>
    </citation>
    <scope>NUCLEOTIDE SEQUENCE</scope>
</reference>
<proteinExistence type="predicted"/>
<feature type="non-terminal residue" evidence="1">
    <location>
        <position position="1"/>
    </location>
</feature>
<dbReference type="Proteomes" id="UP000752696">
    <property type="component" value="Unassembled WGS sequence"/>
</dbReference>